<dbReference type="InterPro" id="IPR050194">
    <property type="entry name" value="Glycosyltransferase_grp1"/>
</dbReference>
<evidence type="ECO:0000256" key="2">
    <source>
        <dbReference type="ARBA" id="ARBA00022679"/>
    </source>
</evidence>
<dbReference type="GO" id="GO:1901137">
    <property type="term" value="P:carbohydrate derivative biosynthetic process"/>
    <property type="evidence" value="ECO:0007669"/>
    <property type="project" value="UniProtKB-ARBA"/>
</dbReference>
<organism evidence="5 6">
    <name type="scientific">Raineyella fluvialis</name>
    <dbReference type="NCBI Taxonomy" id="2662261"/>
    <lineage>
        <taxon>Bacteria</taxon>
        <taxon>Bacillati</taxon>
        <taxon>Actinomycetota</taxon>
        <taxon>Actinomycetes</taxon>
        <taxon>Propionibacteriales</taxon>
        <taxon>Propionibacteriaceae</taxon>
        <taxon>Raineyella</taxon>
    </lineage>
</organism>
<dbReference type="KEGG" id="rain:Rai3103_12345"/>
<evidence type="ECO:0000259" key="4">
    <source>
        <dbReference type="Pfam" id="PF13579"/>
    </source>
</evidence>
<evidence type="ECO:0000313" key="5">
    <source>
        <dbReference type="EMBL" id="QGF24319.1"/>
    </source>
</evidence>
<reference evidence="5 6" key="1">
    <citation type="submission" date="2019-10" db="EMBL/GenBank/DDBJ databases">
        <title>Genomic analysis of Raineyella sp. CBA3103.</title>
        <authorList>
            <person name="Roh S.W."/>
        </authorList>
    </citation>
    <scope>NUCLEOTIDE SEQUENCE [LARGE SCALE GENOMIC DNA]</scope>
    <source>
        <strain evidence="5 6">CBA3103</strain>
    </source>
</reference>
<dbReference type="Pfam" id="PF00534">
    <property type="entry name" value="Glycos_transf_1"/>
    <property type="match status" value="1"/>
</dbReference>
<evidence type="ECO:0000313" key="6">
    <source>
        <dbReference type="Proteomes" id="UP000386847"/>
    </source>
</evidence>
<dbReference type="Proteomes" id="UP000386847">
    <property type="component" value="Chromosome"/>
</dbReference>
<dbReference type="PANTHER" id="PTHR45947">
    <property type="entry name" value="SULFOQUINOVOSYL TRANSFERASE SQD2"/>
    <property type="match status" value="1"/>
</dbReference>
<keyword evidence="6" id="KW-1185">Reference proteome</keyword>
<dbReference type="Pfam" id="PF13579">
    <property type="entry name" value="Glyco_trans_4_4"/>
    <property type="match status" value="1"/>
</dbReference>
<dbReference type="InterPro" id="IPR028098">
    <property type="entry name" value="Glyco_trans_4-like_N"/>
</dbReference>
<gene>
    <name evidence="5" type="ORF">Rai3103_12345</name>
</gene>
<dbReference type="PANTHER" id="PTHR45947:SF3">
    <property type="entry name" value="SULFOQUINOVOSYL TRANSFERASE SQD2"/>
    <property type="match status" value="1"/>
</dbReference>
<feature type="domain" description="Glycosyltransferase subfamily 4-like N-terminal" evidence="4">
    <location>
        <begin position="30"/>
        <end position="202"/>
    </location>
</feature>
<sequence>MAGMPGLPRHVHMLSMHTSPMAQPGVGDAGGMNVYVAHLAAMLAAQGIDVTLWAARLHDGEPSRRRLGERLEIRHVDLPGGPHRDKNGLRHHLGAFAEAVVEGAGPGPGQVVHAHYWLSAMAGAEVADRLGAPLVTSLHTSALVKNLRASVGERPEPAFRIAGERSVVEASDALVVNTPTEARQMHELYGAPLDRLHVITPGIDPHVHHPPRNDPRDTRPGVDDPIEILMAARLQPLKGPELLIEAMRLLAPDRLPVHATIIGDGNADYLARLRELVDRYDLGAAIAFEPAVPGAVLAERMRAADIVAVPSSSETFGLVALEAQACGAPVVASRIDGLAEAVRDRRTGVLVADRTPRAWADALRALALDPAHRRALGRAGAVRAAGMTWAVTAERVAEVYSSVLRHGHRAAPALAH</sequence>
<proteinExistence type="predicted"/>
<name>A0A5Q2FC16_9ACTN</name>
<dbReference type="Gene3D" id="3.40.50.2000">
    <property type="entry name" value="Glycogen Phosphorylase B"/>
    <property type="match status" value="2"/>
</dbReference>
<evidence type="ECO:0000259" key="3">
    <source>
        <dbReference type="Pfam" id="PF00534"/>
    </source>
</evidence>
<protein>
    <submittedName>
        <fullName evidence="5">Glycosyltransferase</fullName>
    </submittedName>
</protein>
<dbReference type="InterPro" id="IPR001296">
    <property type="entry name" value="Glyco_trans_1"/>
</dbReference>
<dbReference type="GO" id="GO:0016758">
    <property type="term" value="F:hexosyltransferase activity"/>
    <property type="evidence" value="ECO:0007669"/>
    <property type="project" value="TreeGrafter"/>
</dbReference>
<dbReference type="SUPFAM" id="SSF53756">
    <property type="entry name" value="UDP-Glycosyltransferase/glycogen phosphorylase"/>
    <property type="match status" value="1"/>
</dbReference>
<keyword evidence="2 5" id="KW-0808">Transferase</keyword>
<evidence type="ECO:0000256" key="1">
    <source>
        <dbReference type="ARBA" id="ARBA00022676"/>
    </source>
</evidence>
<keyword evidence="1" id="KW-0328">Glycosyltransferase</keyword>
<feature type="domain" description="Glycosyl transferase family 1" evidence="3">
    <location>
        <begin position="223"/>
        <end position="380"/>
    </location>
</feature>
<dbReference type="AlphaFoldDB" id="A0A5Q2FC16"/>
<dbReference type="EMBL" id="CP045725">
    <property type="protein sequence ID" value="QGF24319.1"/>
    <property type="molecule type" value="Genomic_DNA"/>
</dbReference>
<accession>A0A5Q2FC16</accession>